<evidence type="ECO:0000313" key="2">
    <source>
        <dbReference type="EMBL" id="QPT39142.1"/>
    </source>
</evidence>
<gene>
    <name evidence="2" type="ORF">I6G29_08045</name>
</gene>
<reference evidence="2 3" key="1">
    <citation type="submission" date="2020-12" db="EMBL/GenBank/DDBJ databases">
        <title>FDA dAtabase for Regulatory Grade micrObial Sequences (FDA-ARGOS): Supporting development and validation of Infectious Disease Dx tests.</title>
        <authorList>
            <person name="Sproer C."/>
            <person name="Gronow S."/>
            <person name="Severitt S."/>
            <person name="Schroder I."/>
            <person name="Tallon L."/>
            <person name="Sadzewicz L."/>
            <person name="Zhao X."/>
            <person name="Boylan J."/>
            <person name="Ott S."/>
            <person name="Bowen H."/>
            <person name="Vavikolanu K."/>
            <person name="Mehta A."/>
            <person name="Aluvathingal J."/>
            <person name="Nadendla S."/>
            <person name="Lowell S."/>
            <person name="Myers T."/>
            <person name="Yan Y."/>
            <person name="Sichtig H."/>
        </authorList>
    </citation>
    <scope>NUCLEOTIDE SEQUENCE [LARGE SCALE GENOMIC DNA]</scope>
    <source>
        <strain evidence="2 3">FDAARGOS_872</strain>
    </source>
</reference>
<name>A0A7T3BP28_9BURK</name>
<dbReference type="InterPro" id="IPR007655">
    <property type="entry name" value="Slam_C"/>
</dbReference>
<protein>
    <submittedName>
        <fullName evidence="2">DUF560 domain-containing protein</fullName>
    </submittedName>
</protein>
<feature type="domain" description="Surface lipoprotein assembly modifier C-terminal" evidence="1">
    <location>
        <begin position="1"/>
        <end position="257"/>
    </location>
</feature>
<keyword evidence="3" id="KW-1185">Reference proteome</keyword>
<evidence type="ECO:0000313" key="3">
    <source>
        <dbReference type="Proteomes" id="UP000594903"/>
    </source>
</evidence>
<dbReference type="RefSeq" id="WP_018575536.1">
    <property type="nucleotide sequence ID" value="NZ_CP065725.1"/>
</dbReference>
<evidence type="ECO:0000259" key="1">
    <source>
        <dbReference type="Pfam" id="PF04575"/>
    </source>
</evidence>
<dbReference type="Proteomes" id="UP000594903">
    <property type="component" value="Chromosome"/>
</dbReference>
<organism evidence="2 3">
    <name type="scientific">Oligella ureolytica</name>
    <dbReference type="NCBI Taxonomy" id="90244"/>
    <lineage>
        <taxon>Bacteria</taxon>
        <taxon>Pseudomonadati</taxon>
        <taxon>Pseudomonadota</taxon>
        <taxon>Betaproteobacteria</taxon>
        <taxon>Burkholderiales</taxon>
        <taxon>Alcaligenaceae</taxon>
        <taxon>Oligella</taxon>
    </lineage>
</organism>
<dbReference type="EMBL" id="CP065725">
    <property type="protein sequence ID" value="QPT39142.1"/>
    <property type="molecule type" value="Genomic_DNA"/>
</dbReference>
<proteinExistence type="predicted"/>
<dbReference type="Pfam" id="PF04575">
    <property type="entry name" value="SlipAM"/>
    <property type="match status" value="1"/>
</dbReference>
<sequence>MMPKSGKGFSFYFGLERDFNLKNNHYLRIENSLFAKSFWNNHHNDDLINRLSVGYVNKSNQRSLAVLPFYEKRWYGGKQYKDNKGLRLEYDYWLNPNLRTINALEYSKQYYKDYEQLDGNNKLFSTTLFWIRKPEQFFFGGFDFFAERSGEKQFSSDFKNIRIGWGQEWSYGISSRLSLAMGQRKYKSEAVIGGLIPLAKKRDDKEYNVNLTLWKRDWHVLGITPKLNYQWRKTDSNIPSMYSYSKNRLMLIFEKSF</sequence>
<accession>A0A7T3BP28</accession>